<evidence type="ECO:0000313" key="2">
    <source>
        <dbReference type="Proteomes" id="UP001501788"/>
    </source>
</evidence>
<accession>A0ABP8LJI9</accession>
<dbReference type="RefSeq" id="WP_345067421.1">
    <property type="nucleotide sequence ID" value="NZ_BAABEX010000031.1"/>
</dbReference>
<evidence type="ECO:0000313" key="1">
    <source>
        <dbReference type="EMBL" id="GAA4430159.1"/>
    </source>
</evidence>
<protein>
    <submittedName>
        <fullName evidence="1">OsmC family protein</fullName>
    </submittedName>
</protein>
<keyword evidence="2" id="KW-1185">Reference proteome</keyword>
<dbReference type="InterPro" id="IPR052707">
    <property type="entry name" value="OsmC_Ohr_Peroxiredoxin"/>
</dbReference>
<dbReference type="Gene3D" id="3.30.300.20">
    <property type="match status" value="1"/>
</dbReference>
<comment type="caution">
    <text evidence="1">The sequence shown here is derived from an EMBL/GenBank/DDBJ whole genome shotgun (WGS) entry which is preliminary data.</text>
</comment>
<dbReference type="InterPro" id="IPR003718">
    <property type="entry name" value="OsmC/Ohr_fam"/>
</dbReference>
<gene>
    <name evidence="1" type="ORF">GCM10023090_31160</name>
</gene>
<sequence>MAHHTATVDWQRGPDAFVDRRYHRSHAWQFDGGLQVPVSSSPQVVPVPMSDPAAVDPEEAFVAALASCHMLWFLDLACRDGWRVDRYRDQAEGLLAPDAEGQLAVTEVCLRPTVWFDPARTPTPAEHAALHHRAHEACFLARSVRSTLRCEPVLGTPGQED</sequence>
<organism evidence="1 2">
    <name type="scientific">Acidovorax lacteus</name>
    <dbReference type="NCBI Taxonomy" id="1924988"/>
    <lineage>
        <taxon>Bacteria</taxon>
        <taxon>Pseudomonadati</taxon>
        <taxon>Pseudomonadota</taxon>
        <taxon>Betaproteobacteria</taxon>
        <taxon>Burkholderiales</taxon>
        <taxon>Comamonadaceae</taxon>
        <taxon>Acidovorax</taxon>
    </lineage>
</organism>
<dbReference type="InterPro" id="IPR036102">
    <property type="entry name" value="OsmC/Ohrsf"/>
</dbReference>
<proteinExistence type="predicted"/>
<dbReference type="EMBL" id="BAABEX010000031">
    <property type="protein sequence ID" value="GAA4430159.1"/>
    <property type="molecule type" value="Genomic_DNA"/>
</dbReference>
<reference evidence="2" key="1">
    <citation type="journal article" date="2019" name="Int. J. Syst. Evol. Microbiol.">
        <title>The Global Catalogue of Microorganisms (GCM) 10K type strain sequencing project: providing services to taxonomists for standard genome sequencing and annotation.</title>
        <authorList>
            <consortium name="The Broad Institute Genomics Platform"/>
            <consortium name="The Broad Institute Genome Sequencing Center for Infectious Disease"/>
            <person name="Wu L."/>
            <person name="Ma J."/>
        </authorList>
    </citation>
    <scope>NUCLEOTIDE SEQUENCE [LARGE SCALE GENOMIC DNA]</scope>
    <source>
        <strain evidence="2">JCM 31890</strain>
    </source>
</reference>
<dbReference type="InterPro" id="IPR015946">
    <property type="entry name" value="KH_dom-like_a/b"/>
</dbReference>
<dbReference type="PANTHER" id="PTHR42830">
    <property type="entry name" value="OSMOTICALLY INDUCIBLE FAMILY PROTEIN"/>
    <property type="match status" value="1"/>
</dbReference>
<dbReference type="Proteomes" id="UP001501788">
    <property type="component" value="Unassembled WGS sequence"/>
</dbReference>
<dbReference type="Pfam" id="PF02566">
    <property type="entry name" value="OsmC"/>
    <property type="match status" value="1"/>
</dbReference>
<name>A0ABP8LJI9_9BURK</name>
<dbReference type="PANTHER" id="PTHR42830:SF2">
    <property type="entry name" value="OSMC_OHR FAMILY PROTEIN"/>
    <property type="match status" value="1"/>
</dbReference>
<dbReference type="SUPFAM" id="SSF82784">
    <property type="entry name" value="OsmC-like"/>
    <property type="match status" value="1"/>
</dbReference>